<reference evidence="4" key="1">
    <citation type="submission" date="2025-08" db="UniProtKB">
        <authorList>
            <consortium name="RefSeq"/>
        </authorList>
    </citation>
    <scope>IDENTIFICATION</scope>
</reference>
<evidence type="ECO:0000313" key="3">
    <source>
        <dbReference type="Proteomes" id="UP000504607"/>
    </source>
</evidence>
<dbReference type="FunCoup" id="A0A6I9R4A1">
    <property type="interactions" value="2501"/>
</dbReference>
<keyword evidence="3" id="KW-1185">Reference proteome</keyword>
<gene>
    <name evidence="4" type="primary">LOC105043513</name>
</gene>
<feature type="domain" description="DUF8204" evidence="2">
    <location>
        <begin position="23"/>
        <end position="114"/>
    </location>
</feature>
<dbReference type="KEGG" id="egu:105043513"/>
<feature type="region of interest" description="Disordered" evidence="1">
    <location>
        <begin position="131"/>
        <end position="151"/>
    </location>
</feature>
<evidence type="ECO:0000259" key="2">
    <source>
        <dbReference type="Pfam" id="PF26631"/>
    </source>
</evidence>
<sequence length="195" mass="21452">MEEDSSVGGGDPRQSPGHVPNPKAKSCKGCLFYSSVLKSEARNPLCVGISRNLQQVPNYMIGESEIEATQEDRNLSDFKYACVGYSVFLNNKDSSMEKGEKQPELPLCAGLEILMDRRTSTADHMPAHVHSKEDAPVHSQPQGYGPTTSSGQDFFSKFARNAGLVASGVARNLIRVGNQIKDSFDDILYDRRRPK</sequence>
<accession>A0A6I9R4A1</accession>
<dbReference type="InterPro" id="IPR058517">
    <property type="entry name" value="DUF8204"/>
</dbReference>
<dbReference type="RefSeq" id="XP_010919385.1">
    <property type="nucleotide sequence ID" value="XM_010921083.2"/>
</dbReference>
<dbReference type="InParanoid" id="A0A6I9R4A1"/>
<dbReference type="OrthoDB" id="510712at2759"/>
<dbReference type="Pfam" id="PF26631">
    <property type="entry name" value="DUF8204"/>
    <property type="match status" value="1"/>
</dbReference>
<dbReference type="AlphaFoldDB" id="A0A6I9R4A1"/>
<evidence type="ECO:0000313" key="4">
    <source>
        <dbReference type="RefSeq" id="XP_010919385.1"/>
    </source>
</evidence>
<proteinExistence type="predicted"/>
<dbReference type="PANTHER" id="PTHR34566">
    <property type="entry name" value="ALTERED INHERITANCE OF MITOCHONDRIA PROTEIN"/>
    <property type="match status" value="1"/>
</dbReference>
<organism evidence="3 4">
    <name type="scientific">Elaeis guineensis var. tenera</name>
    <name type="common">Oil palm</name>
    <dbReference type="NCBI Taxonomy" id="51953"/>
    <lineage>
        <taxon>Eukaryota</taxon>
        <taxon>Viridiplantae</taxon>
        <taxon>Streptophyta</taxon>
        <taxon>Embryophyta</taxon>
        <taxon>Tracheophyta</taxon>
        <taxon>Spermatophyta</taxon>
        <taxon>Magnoliopsida</taxon>
        <taxon>Liliopsida</taxon>
        <taxon>Arecaceae</taxon>
        <taxon>Arecoideae</taxon>
        <taxon>Cocoseae</taxon>
        <taxon>Elaeidinae</taxon>
        <taxon>Elaeis</taxon>
    </lineage>
</organism>
<dbReference type="GeneID" id="105043513"/>
<protein>
    <submittedName>
        <fullName evidence="4">Uncharacterized protein LOC105043513 isoform X1</fullName>
    </submittedName>
</protein>
<evidence type="ECO:0000256" key="1">
    <source>
        <dbReference type="SAM" id="MobiDB-lite"/>
    </source>
</evidence>
<feature type="compositionally biased region" description="Polar residues" evidence="1">
    <location>
        <begin position="139"/>
        <end position="151"/>
    </location>
</feature>
<name>A0A6I9R4A1_ELAGV</name>
<dbReference type="PANTHER" id="PTHR34566:SF2">
    <property type="entry name" value="ALTERED INHERITANCE OF MITOCHONDRIA PROTEIN"/>
    <property type="match status" value="1"/>
</dbReference>
<dbReference type="Proteomes" id="UP000504607">
    <property type="component" value="Chromosome 4"/>
</dbReference>
<feature type="region of interest" description="Disordered" evidence="1">
    <location>
        <begin position="1"/>
        <end position="26"/>
    </location>
</feature>